<dbReference type="Pfam" id="PF00883">
    <property type="entry name" value="Peptidase_M17"/>
    <property type="match status" value="1"/>
</dbReference>
<keyword evidence="3" id="KW-0645">Protease</keyword>
<organism evidence="7 8">
    <name type="scientific">Brevundimonas variabilis</name>
    <dbReference type="NCBI Taxonomy" id="74312"/>
    <lineage>
        <taxon>Bacteria</taxon>
        <taxon>Pseudomonadati</taxon>
        <taxon>Pseudomonadota</taxon>
        <taxon>Alphaproteobacteria</taxon>
        <taxon>Caulobacterales</taxon>
        <taxon>Caulobacteraceae</taxon>
        <taxon>Brevundimonas</taxon>
    </lineage>
</organism>
<reference evidence="7 8" key="1">
    <citation type="submission" date="2020-08" db="EMBL/GenBank/DDBJ databases">
        <title>Genomic Encyclopedia of Type Strains, Phase IV (KMG-IV): sequencing the most valuable type-strain genomes for metagenomic binning, comparative biology and taxonomic classification.</title>
        <authorList>
            <person name="Goeker M."/>
        </authorList>
    </citation>
    <scope>NUCLEOTIDE SEQUENCE [LARGE SCALE GENOMIC DNA]</scope>
    <source>
        <strain evidence="7 8">DSM 4737</strain>
    </source>
</reference>
<protein>
    <submittedName>
        <fullName evidence="7">Leucyl aminopeptidase</fullName>
        <ecNumber evidence="7">3.4.11.1</ecNumber>
    </submittedName>
</protein>
<dbReference type="SUPFAM" id="SSF53187">
    <property type="entry name" value="Zn-dependent exopeptidases"/>
    <property type="match status" value="1"/>
</dbReference>
<gene>
    <name evidence="7" type="ORF">GGR13_002839</name>
</gene>
<dbReference type="Proteomes" id="UP000545037">
    <property type="component" value="Unassembled WGS sequence"/>
</dbReference>
<evidence type="ECO:0000259" key="6">
    <source>
        <dbReference type="PROSITE" id="PS00631"/>
    </source>
</evidence>
<evidence type="ECO:0000313" key="8">
    <source>
        <dbReference type="Proteomes" id="UP000545037"/>
    </source>
</evidence>
<dbReference type="EMBL" id="JACHOR010000005">
    <property type="protein sequence ID" value="MBB5747218.1"/>
    <property type="molecule type" value="Genomic_DNA"/>
</dbReference>
<comment type="similarity">
    <text evidence="1">Belongs to the peptidase M17 family.</text>
</comment>
<dbReference type="GO" id="GO:0070006">
    <property type="term" value="F:metalloaminopeptidase activity"/>
    <property type="evidence" value="ECO:0007669"/>
    <property type="project" value="InterPro"/>
</dbReference>
<keyword evidence="8" id="KW-1185">Reference proteome</keyword>
<evidence type="ECO:0000256" key="4">
    <source>
        <dbReference type="ARBA" id="ARBA00022801"/>
    </source>
</evidence>
<dbReference type="GO" id="GO:0006508">
    <property type="term" value="P:proteolysis"/>
    <property type="evidence" value="ECO:0007669"/>
    <property type="project" value="UniProtKB-KW"/>
</dbReference>
<dbReference type="EC" id="3.4.11.1" evidence="7"/>
<feature type="domain" description="Cytosol aminopeptidase" evidence="6">
    <location>
        <begin position="306"/>
        <end position="313"/>
    </location>
</feature>
<dbReference type="PANTHER" id="PTHR11963">
    <property type="entry name" value="LEUCINE AMINOPEPTIDASE-RELATED"/>
    <property type="match status" value="1"/>
</dbReference>
<keyword evidence="2 7" id="KW-0031">Aminopeptidase</keyword>
<keyword evidence="5" id="KW-0464">Manganese</keyword>
<evidence type="ECO:0000256" key="2">
    <source>
        <dbReference type="ARBA" id="ARBA00022438"/>
    </source>
</evidence>
<dbReference type="InterPro" id="IPR000819">
    <property type="entry name" value="Peptidase_M17_C"/>
</dbReference>
<dbReference type="CDD" id="cd00433">
    <property type="entry name" value="Peptidase_M17"/>
    <property type="match status" value="1"/>
</dbReference>
<dbReference type="PANTHER" id="PTHR11963:SF20">
    <property type="entry name" value="PEPTIDASE B"/>
    <property type="match status" value="1"/>
</dbReference>
<dbReference type="PRINTS" id="PR00481">
    <property type="entry name" value="LAMNOPPTDASE"/>
</dbReference>
<accession>A0A7W9CK84</accession>
<evidence type="ECO:0000256" key="1">
    <source>
        <dbReference type="ARBA" id="ARBA00009528"/>
    </source>
</evidence>
<sequence length="461" mass="48002">MSRSSDALIAASDAARPLRIVSAGTGLEDRAAAWAAANDFQGRPGQLLLVPGADGSVEAALVGAGDRFDPMSLRSVAARLPAGDWRLEGVATGDAGLAALAFVMGQYRFDRYKARPDKGAVRLVAPDGLDLDATARIASACALARQMVDTPAADMGPLQIETLAREIAEQHGARTTVVVGDALLDANYPAIHAVGRAATAERAPRIIEIGWNLDRTDLPLVALVGKGVVFDTGGLNIKGGAGMRNMKKDMGGAAHALALAHMVMGSGLAVRLVVLIGAVENAISADAFRPGDVLSSRKGLTIEIGNTDAEGRLVLADCLARAGEHAPDLTLDFATLTGAARVALGPELPPLYTDDDALAEAILGAGRAVQDPCWRLPLWGGYRTAVDSEIADVRNDSAGWAQAGSVTAALFLQRFAPTTGSWAHMDIFAWNPRARPGWPEGGEAQAIRACHAMLSARYPAC</sequence>
<evidence type="ECO:0000313" key="7">
    <source>
        <dbReference type="EMBL" id="MBB5747218.1"/>
    </source>
</evidence>
<evidence type="ECO:0000256" key="5">
    <source>
        <dbReference type="ARBA" id="ARBA00023211"/>
    </source>
</evidence>
<dbReference type="Gene3D" id="3.40.630.10">
    <property type="entry name" value="Zn peptidases"/>
    <property type="match status" value="1"/>
</dbReference>
<dbReference type="PROSITE" id="PS00631">
    <property type="entry name" value="CYTOSOL_AP"/>
    <property type="match status" value="1"/>
</dbReference>
<dbReference type="Pfam" id="PF21337">
    <property type="entry name" value="Peptidase_M17_N_1"/>
    <property type="match status" value="1"/>
</dbReference>
<comment type="caution">
    <text evidence="7">The sequence shown here is derived from an EMBL/GenBank/DDBJ whole genome shotgun (WGS) entry which is preliminary data.</text>
</comment>
<dbReference type="SUPFAM" id="SSF52949">
    <property type="entry name" value="Macro domain-like"/>
    <property type="match status" value="1"/>
</dbReference>
<dbReference type="InterPro" id="IPR048816">
    <property type="entry name" value="Peptidase_M17_N_1"/>
</dbReference>
<dbReference type="InterPro" id="IPR011356">
    <property type="entry name" value="Leucine_aapep/pepB"/>
</dbReference>
<keyword evidence="4 7" id="KW-0378">Hydrolase</keyword>
<dbReference type="RefSeq" id="WP_183214216.1">
    <property type="nucleotide sequence ID" value="NZ_JACHOR010000005.1"/>
</dbReference>
<dbReference type="GO" id="GO:0030145">
    <property type="term" value="F:manganese ion binding"/>
    <property type="evidence" value="ECO:0007669"/>
    <property type="project" value="InterPro"/>
</dbReference>
<evidence type="ECO:0000256" key="3">
    <source>
        <dbReference type="ARBA" id="ARBA00022670"/>
    </source>
</evidence>
<name>A0A7W9CK84_9CAUL</name>
<dbReference type="InterPro" id="IPR043472">
    <property type="entry name" value="Macro_dom-like"/>
</dbReference>
<dbReference type="GO" id="GO:0005737">
    <property type="term" value="C:cytoplasm"/>
    <property type="evidence" value="ECO:0007669"/>
    <property type="project" value="InterPro"/>
</dbReference>
<dbReference type="Gene3D" id="3.40.220.10">
    <property type="entry name" value="Leucine Aminopeptidase, subunit E, domain 1"/>
    <property type="match status" value="1"/>
</dbReference>
<dbReference type="AlphaFoldDB" id="A0A7W9CK84"/>
<proteinExistence type="inferred from homology"/>